<evidence type="ECO:0000313" key="2">
    <source>
        <dbReference type="Proteomes" id="UP000317365"/>
    </source>
</evidence>
<dbReference type="EMBL" id="CP036282">
    <property type="protein sequence ID" value="QDL56103.1"/>
    <property type="molecule type" value="Genomic_DNA"/>
</dbReference>
<dbReference type="AlphaFoldDB" id="A0A515EU53"/>
<dbReference type="KEGG" id="rhg:EXZ61_19135"/>
<dbReference type="RefSeq" id="WP_142813418.1">
    <property type="nucleotide sequence ID" value="NZ_CP036282.1"/>
</dbReference>
<evidence type="ECO:0008006" key="3">
    <source>
        <dbReference type="Google" id="ProtNLM"/>
    </source>
</evidence>
<gene>
    <name evidence="1" type="ORF">EXZ61_19135</name>
</gene>
<protein>
    <recommendedName>
        <fullName evidence="3">Cellulose synthase operon protein YhjQ</fullName>
    </recommendedName>
</protein>
<organism evidence="1 2">
    <name type="scientific">Rhodoferax aquaticus</name>
    <dbReference type="NCBI Taxonomy" id="2527691"/>
    <lineage>
        <taxon>Bacteria</taxon>
        <taxon>Pseudomonadati</taxon>
        <taxon>Pseudomonadota</taxon>
        <taxon>Betaproteobacteria</taxon>
        <taxon>Burkholderiales</taxon>
        <taxon>Comamonadaceae</taxon>
        <taxon>Rhodoferax</taxon>
    </lineage>
</organism>
<reference evidence="2" key="1">
    <citation type="submission" date="2019-02" db="EMBL/GenBank/DDBJ databases">
        <title>Complete genome sequence of Rhodoferax sp. Gr-4.</title>
        <authorList>
            <person name="Jin L."/>
        </authorList>
    </citation>
    <scope>NUCLEOTIDE SEQUENCE [LARGE SCALE GENOMIC DNA]</scope>
    <source>
        <strain evidence="2">Gr-4</strain>
    </source>
</reference>
<keyword evidence="2" id="KW-1185">Reference proteome</keyword>
<sequence length="267" mass="28897">MLEKPLNQAAGLLELAEPPAPKLMAVVSHGDEQSELPLLWRLCAALVDFGYAVTVLDGTTRESEANPGLEQYLENGYWTSDDKEDVPAWSIIPAGLGLRSLGSMADSQAQTLAYLHQLFQNEGIVLIYDSADCLVPLLYDTGISPLLVLTPLRSSLITSYRSLKHLLLNGRLEPTIVEMAHRQGALPPNKLGNVANSLTECAKNFLGYGLTALQIEAPFDDDRPCVDIQNLALRMLENTLQLSADCVSHPAQAGSLAHTSGQRVGSH</sequence>
<proteinExistence type="predicted"/>
<reference evidence="2" key="2">
    <citation type="journal article" date="2020" name="Int. J. Syst. Evol. Microbiol.">
        <title>Genomic insights into a novel species Rhodoferax aquaticus sp. nov., isolated from freshwater.</title>
        <authorList>
            <person name="Li T."/>
            <person name="Zhuo Y."/>
            <person name="Jin C.Z."/>
            <person name="Wu X."/>
            <person name="Ko S.R."/>
            <person name="Jin F.J."/>
            <person name="Ahn C.Y."/>
            <person name="Oh H.M."/>
            <person name="Lee H.G."/>
            <person name="Jin L."/>
        </authorList>
    </citation>
    <scope>NUCLEOTIDE SEQUENCE [LARGE SCALE GENOMIC DNA]</scope>
    <source>
        <strain evidence="2">Gr-4</strain>
    </source>
</reference>
<name>A0A515EU53_9BURK</name>
<accession>A0A515EU53</accession>
<evidence type="ECO:0000313" key="1">
    <source>
        <dbReference type="EMBL" id="QDL56103.1"/>
    </source>
</evidence>
<dbReference type="Proteomes" id="UP000317365">
    <property type="component" value="Chromosome"/>
</dbReference>